<protein>
    <submittedName>
        <fullName evidence="3">ATP-binding protein</fullName>
    </submittedName>
</protein>
<dbReference type="InterPro" id="IPR025420">
    <property type="entry name" value="DUF4143"/>
</dbReference>
<feature type="domain" description="DUF4143" evidence="2">
    <location>
        <begin position="204"/>
        <end position="368"/>
    </location>
</feature>
<accession>A0A7K0K5I2</accession>
<evidence type="ECO:0000259" key="1">
    <source>
        <dbReference type="Pfam" id="PF13173"/>
    </source>
</evidence>
<dbReference type="RefSeq" id="WP_154545973.1">
    <property type="nucleotide sequence ID" value="NZ_VUMY01000017.1"/>
</dbReference>
<dbReference type="Pfam" id="PF13173">
    <property type="entry name" value="AAA_14"/>
    <property type="match status" value="1"/>
</dbReference>
<organism evidence="3 4">
    <name type="scientific">Mobiluncus porci</name>
    <dbReference type="NCBI Taxonomy" id="2652278"/>
    <lineage>
        <taxon>Bacteria</taxon>
        <taxon>Bacillati</taxon>
        <taxon>Actinomycetota</taxon>
        <taxon>Actinomycetes</taxon>
        <taxon>Actinomycetales</taxon>
        <taxon>Actinomycetaceae</taxon>
        <taxon>Mobiluncus</taxon>
    </lineage>
</organism>
<gene>
    <name evidence="3" type="ORF">FYJ63_08835</name>
</gene>
<sequence>MLETYLPRVADDELSFRLETFDAVLIEGPKWCGKTTTAQQHSKSALYLQDPEMREEYLQTADVKPSLLLAGKQPRLLDEWQDAPVLWDAVRTSVDREKREGLYILTGSTSVDTSAIKHSGTGRISRMKMYPMSLAESGESNGQISLKALFDREIAEVDSAQSDLKIEELVFAACRGGWPESLRRKNDRARLAIAKDYLRQVYEVDISTVDRVARNPTWASILLRSYARNVSTLAKNKAIFEDVTANTEMDSILTMNSYIEALERIFVIENQSAWTPRIRSATSIRSGVKRQFTDPSIAVSALGVSPDFFYQDLKTFGFIFETLCVRDLRVYSSSAGGKISFFRDRYGLEADAVVHLDDGRYALVEFKLGSREIEAGAAHLLKIRELVRKANTEAKKGLIREPDLLIVLTGGRFAYTRKDGVHVIPIGCLGA</sequence>
<keyword evidence="4" id="KW-1185">Reference proteome</keyword>
<dbReference type="InterPro" id="IPR041682">
    <property type="entry name" value="AAA_14"/>
</dbReference>
<reference evidence="3 4" key="1">
    <citation type="submission" date="2019-08" db="EMBL/GenBank/DDBJ databases">
        <title>In-depth cultivation of the pig gut microbiome towards novel bacterial diversity and tailored functional studies.</title>
        <authorList>
            <person name="Wylensek D."/>
            <person name="Hitch T.C.A."/>
            <person name="Clavel T."/>
        </authorList>
    </citation>
    <scope>NUCLEOTIDE SEQUENCE [LARGE SCALE GENOMIC DNA]</scope>
    <source>
        <strain evidence="3 4">RF-GAM-744-WT-7</strain>
    </source>
</reference>
<comment type="caution">
    <text evidence="3">The sequence shown here is derived from an EMBL/GenBank/DDBJ whole genome shotgun (WGS) entry which is preliminary data.</text>
</comment>
<evidence type="ECO:0000313" key="4">
    <source>
        <dbReference type="Proteomes" id="UP000442535"/>
    </source>
</evidence>
<dbReference type="PANTHER" id="PTHR43566:SF2">
    <property type="entry name" value="DUF4143 DOMAIN-CONTAINING PROTEIN"/>
    <property type="match status" value="1"/>
</dbReference>
<dbReference type="EMBL" id="VUMY01000017">
    <property type="protein sequence ID" value="MST50330.1"/>
    <property type="molecule type" value="Genomic_DNA"/>
</dbReference>
<name>A0A7K0K5I2_9ACTO</name>
<dbReference type="AlphaFoldDB" id="A0A7K0K5I2"/>
<dbReference type="GO" id="GO:0005524">
    <property type="term" value="F:ATP binding"/>
    <property type="evidence" value="ECO:0007669"/>
    <property type="project" value="UniProtKB-KW"/>
</dbReference>
<evidence type="ECO:0000259" key="2">
    <source>
        <dbReference type="Pfam" id="PF13635"/>
    </source>
</evidence>
<feature type="domain" description="AAA" evidence="1">
    <location>
        <begin position="22"/>
        <end position="136"/>
    </location>
</feature>
<dbReference type="Pfam" id="PF13635">
    <property type="entry name" value="DUF4143"/>
    <property type="match status" value="1"/>
</dbReference>
<proteinExistence type="predicted"/>
<dbReference type="PANTHER" id="PTHR43566">
    <property type="entry name" value="CONSERVED PROTEIN"/>
    <property type="match status" value="1"/>
</dbReference>
<keyword evidence="3" id="KW-0067">ATP-binding</keyword>
<keyword evidence="3" id="KW-0547">Nucleotide-binding</keyword>
<evidence type="ECO:0000313" key="3">
    <source>
        <dbReference type="EMBL" id="MST50330.1"/>
    </source>
</evidence>
<dbReference type="Proteomes" id="UP000442535">
    <property type="component" value="Unassembled WGS sequence"/>
</dbReference>